<gene>
    <name evidence="1" type="ORF">FIBSPDRAFT_914319</name>
</gene>
<proteinExistence type="predicted"/>
<sequence>MFRNVSIITARNAQKDRINQLGCHRFAEENNQLLALFYCRSKRTYMDPIRKDNNVPLGLQKLLWKQPHSTSNVHIPAQLDLCMGMPMMLRQNSATECCMTKGVEGTIAGWKSLMVPSGKAVLDILFVKLTNLPKTVKFGGLPENVVPVTRNSVSTECSLPNDHVVCLNHEQVLVLPNFAMTDYLAQGRTRPYNVVDLNSCTKHQSYYTCLSWSSSAAGTIIVEGFDPKVDTRGWDGHLWQEF</sequence>
<dbReference type="AlphaFoldDB" id="A0A165X5R5"/>
<protein>
    <submittedName>
        <fullName evidence="1">Uncharacterized protein</fullName>
    </submittedName>
</protein>
<evidence type="ECO:0000313" key="1">
    <source>
        <dbReference type="EMBL" id="KZP08234.1"/>
    </source>
</evidence>
<dbReference type="Proteomes" id="UP000076532">
    <property type="component" value="Unassembled WGS sequence"/>
</dbReference>
<keyword evidence="2" id="KW-1185">Reference proteome</keyword>
<dbReference type="EMBL" id="KV417727">
    <property type="protein sequence ID" value="KZP08234.1"/>
    <property type="molecule type" value="Genomic_DNA"/>
</dbReference>
<dbReference type="OrthoDB" id="3247165at2759"/>
<evidence type="ECO:0000313" key="2">
    <source>
        <dbReference type="Proteomes" id="UP000076532"/>
    </source>
</evidence>
<name>A0A165X5R5_9AGAM</name>
<reference evidence="1 2" key="1">
    <citation type="journal article" date="2016" name="Mol. Biol. Evol.">
        <title>Comparative Genomics of Early-Diverging Mushroom-Forming Fungi Provides Insights into the Origins of Lignocellulose Decay Capabilities.</title>
        <authorList>
            <person name="Nagy L.G."/>
            <person name="Riley R."/>
            <person name="Tritt A."/>
            <person name="Adam C."/>
            <person name="Daum C."/>
            <person name="Floudas D."/>
            <person name="Sun H."/>
            <person name="Yadav J.S."/>
            <person name="Pangilinan J."/>
            <person name="Larsson K.H."/>
            <person name="Matsuura K."/>
            <person name="Barry K."/>
            <person name="Labutti K."/>
            <person name="Kuo R."/>
            <person name="Ohm R.A."/>
            <person name="Bhattacharya S.S."/>
            <person name="Shirouzu T."/>
            <person name="Yoshinaga Y."/>
            <person name="Martin F.M."/>
            <person name="Grigoriev I.V."/>
            <person name="Hibbett D.S."/>
        </authorList>
    </citation>
    <scope>NUCLEOTIDE SEQUENCE [LARGE SCALE GENOMIC DNA]</scope>
    <source>
        <strain evidence="1 2">CBS 109695</strain>
    </source>
</reference>
<organism evidence="1 2">
    <name type="scientific">Athelia psychrophila</name>
    <dbReference type="NCBI Taxonomy" id="1759441"/>
    <lineage>
        <taxon>Eukaryota</taxon>
        <taxon>Fungi</taxon>
        <taxon>Dikarya</taxon>
        <taxon>Basidiomycota</taxon>
        <taxon>Agaricomycotina</taxon>
        <taxon>Agaricomycetes</taxon>
        <taxon>Agaricomycetidae</taxon>
        <taxon>Atheliales</taxon>
        <taxon>Atheliaceae</taxon>
        <taxon>Athelia</taxon>
    </lineage>
</organism>
<accession>A0A165X5R5</accession>